<protein>
    <submittedName>
        <fullName evidence="3">Uncharacterized protein</fullName>
    </submittedName>
</protein>
<keyword evidence="4" id="KW-1185">Reference proteome</keyword>
<keyword evidence="2" id="KW-0472">Membrane</keyword>
<dbReference type="AlphaFoldDB" id="A0A3D8SVK1"/>
<keyword evidence="2" id="KW-1133">Transmembrane helix</keyword>
<feature type="compositionally biased region" description="Low complexity" evidence="1">
    <location>
        <begin position="271"/>
        <end position="286"/>
    </location>
</feature>
<evidence type="ECO:0000256" key="2">
    <source>
        <dbReference type="SAM" id="Phobius"/>
    </source>
</evidence>
<feature type="transmembrane region" description="Helical" evidence="2">
    <location>
        <begin position="116"/>
        <end position="133"/>
    </location>
</feature>
<feature type="region of interest" description="Disordered" evidence="1">
    <location>
        <begin position="1"/>
        <end position="20"/>
    </location>
</feature>
<proteinExistence type="predicted"/>
<sequence>MASYNPNPHPSVPPPTDPYNPSSSFLTIPQDIPSNPFYLTIQDALTVLRLLPLLPNVVLPLPRPSTSTPLSELYPTPSNLRDVILHTILLTSQIILIASVPPALLALFAVPGVVHAVFYASFALITGGITWLLNRRPQYKKSLVGRPQGRECVNVTGDKRGENTLAPSKPHASRQHLQPRDHRHPQSNKGPPPRYPRVHHPARPQLHHARDPRRPRPTPRSPLLTRHNQSRADRALTRRAHRSRDTRLAVQRTRRRDHGETGGVHIRERGPGAAEPAAARAGMAEADSIRRARAEDDPQERGATGPRARGALRQHERYGFEPGRVAVYVGAGCDGALGCHGEVCCAAVLPGQAPGAWQWG</sequence>
<feature type="transmembrane region" description="Helical" evidence="2">
    <location>
        <begin position="83"/>
        <end position="110"/>
    </location>
</feature>
<feature type="region of interest" description="Disordered" evidence="1">
    <location>
        <begin position="150"/>
        <end position="311"/>
    </location>
</feature>
<comment type="caution">
    <text evidence="3">The sequence shown here is derived from an EMBL/GenBank/DDBJ whole genome shotgun (WGS) entry which is preliminary data.</text>
</comment>
<evidence type="ECO:0000313" key="4">
    <source>
        <dbReference type="Proteomes" id="UP000256690"/>
    </source>
</evidence>
<feature type="compositionally biased region" description="Basic residues" evidence="1">
    <location>
        <begin position="196"/>
        <end position="207"/>
    </location>
</feature>
<dbReference type="GeneID" id="38112460"/>
<feature type="compositionally biased region" description="Pro residues" evidence="1">
    <location>
        <begin position="7"/>
        <end position="18"/>
    </location>
</feature>
<reference evidence="3 4" key="1">
    <citation type="journal article" date="2018" name="IMA Fungus">
        <title>IMA Genome-F 9: Draft genome sequence of Annulohypoxylon stygium, Aspergillus mulundensis, Berkeleyomyces basicola (syn. Thielaviopsis basicola), Ceratocystis smalleyi, two Cercospora beticola strains, Coleophoma cylindrospora, Fusarium fracticaudum, Phialophora cf. hyalina, and Morchella septimelata.</title>
        <authorList>
            <person name="Wingfield B.D."/>
            <person name="Bills G.F."/>
            <person name="Dong Y."/>
            <person name="Huang W."/>
            <person name="Nel W.J."/>
            <person name="Swalarsk-Parry B.S."/>
            <person name="Vaghefi N."/>
            <person name="Wilken P.M."/>
            <person name="An Z."/>
            <person name="de Beer Z.W."/>
            <person name="De Vos L."/>
            <person name="Chen L."/>
            <person name="Duong T.A."/>
            <person name="Gao Y."/>
            <person name="Hammerbacher A."/>
            <person name="Kikkert J.R."/>
            <person name="Li Y."/>
            <person name="Li H."/>
            <person name="Li K."/>
            <person name="Li Q."/>
            <person name="Liu X."/>
            <person name="Ma X."/>
            <person name="Naidoo K."/>
            <person name="Pethybridge S.J."/>
            <person name="Sun J."/>
            <person name="Steenkamp E.T."/>
            <person name="van der Nest M.A."/>
            <person name="van Wyk S."/>
            <person name="Wingfield M.J."/>
            <person name="Xiong C."/>
            <person name="Yue Q."/>
            <person name="Zhang X."/>
        </authorList>
    </citation>
    <scope>NUCLEOTIDE SEQUENCE [LARGE SCALE GENOMIC DNA]</scope>
    <source>
        <strain evidence="3 4">DSM 5745</strain>
    </source>
</reference>
<gene>
    <name evidence="3" type="ORF">DSM5745_02090</name>
</gene>
<keyword evidence="2" id="KW-0812">Transmembrane</keyword>
<evidence type="ECO:0000313" key="3">
    <source>
        <dbReference type="EMBL" id="RDW90315.1"/>
    </source>
</evidence>
<dbReference type="RefSeq" id="XP_026607269.1">
    <property type="nucleotide sequence ID" value="XM_026744106.1"/>
</dbReference>
<name>A0A3D8SVK1_9EURO</name>
<feature type="compositionally biased region" description="Basic and acidic residues" evidence="1">
    <location>
        <begin position="257"/>
        <end position="270"/>
    </location>
</feature>
<feature type="compositionally biased region" description="Basic and acidic residues" evidence="1">
    <location>
        <begin position="287"/>
        <end position="300"/>
    </location>
</feature>
<dbReference type="PANTHER" id="PTHR42044">
    <property type="entry name" value="DUF676 DOMAIN-CONTAINING PROTEIN-RELATED"/>
    <property type="match status" value="1"/>
</dbReference>
<evidence type="ECO:0000256" key="1">
    <source>
        <dbReference type="SAM" id="MobiDB-lite"/>
    </source>
</evidence>
<dbReference type="PANTHER" id="PTHR42044:SF2">
    <property type="entry name" value="DUF676 DOMAIN-CONTAINING PROTEIN"/>
    <property type="match status" value="1"/>
</dbReference>
<accession>A0A3D8SVK1</accession>
<dbReference type="EMBL" id="PVWQ01000002">
    <property type="protein sequence ID" value="RDW90315.1"/>
    <property type="molecule type" value="Genomic_DNA"/>
</dbReference>
<organism evidence="3 4">
    <name type="scientific">Aspergillus mulundensis</name>
    <dbReference type="NCBI Taxonomy" id="1810919"/>
    <lineage>
        <taxon>Eukaryota</taxon>
        <taxon>Fungi</taxon>
        <taxon>Dikarya</taxon>
        <taxon>Ascomycota</taxon>
        <taxon>Pezizomycotina</taxon>
        <taxon>Eurotiomycetes</taxon>
        <taxon>Eurotiomycetidae</taxon>
        <taxon>Eurotiales</taxon>
        <taxon>Aspergillaceae</taxon>
        <taxon>Aspergillus</taxon>
        <taxon>Aspergillus subgen. Nidulantes</taxon>
    </lineage>
</organism>
<dbReference type="Proteomes" id="UP000256690">
    <property type="component" value="Unassembled WGS sequence"/>
</dbReference>
<dbReference type="STRING" id="1810919.A0A3D8SVK1"/>